<gene>
    <name evidence="1" type="ORF">ATANTOWER_014572</name>
</gene>
<dbReference type="EMBL" id="JAHUTI010019973">
    <property type="protein sequence ID" value="MED6238246.1"/>
    <property type="molecule type" value="Genomic_DNA"/>
</dbReference>
<comment type="caution">
    <text evidence="1">The sequence shown here is derived from an EMBL/GenBank/DDBJ whole genome shotgun (WGS) entry which is preliminary data.</text>
</comment>
<evidence type="ECO:0000313" key="2">
    <source>
        <dbReference type="Proteomes" id="UP001345963"/>
    </source>
</evidence>
<keyword evidence="2" id="KW-1185">Reference proteome</keyword>
<dbReference type="Proteomes" id="UP001345963">
    <property type="component" value="Unassembled WGS sequence"/>
</dbReference>
<proteinExistence type="predicted"/>
<accession>A0ABU7AKC9</accession>
<reference evidence="1 2" key="1">
    <citation type="submission" date="2021-07" db="EMBL/GenBank/DDBJ databases">
        <authorList>
            <person name="Palmer J.M."/>
        </authorList>
    </citation>
    <scope>NUCLEOTIDE SEQUENCE [LARGE SCALE GENOMIC DNA]</scope>
    <source>
        <strain evidence="1 2">AT_MEX2019</strain>
        <tissue evidence="1">Muscle</tissue>
    </source>
</reference>
<evidence type="ECO:0000313" key="1">
    <source>
        <dbReference type="EMBL" id="MED6238246.1"/>
    </source>
</evidence>
<sequence length="93" mass="10680">MNTAEGPFKSKALEGDWMENQVDRMLIGRPGDAQKSHWKVEAVKHHPSYAAELQPHPTTTQIYSKSSWNYESESRGNTTINDFRLQNGCYSHR</sequence>
<name>A0ABU7AKC9_9TELE</name>
<organism evidence="1 2">
    <name type="scientific">Ataeniobius toweri</name>
    <dbReference type="NCBI Taxonomy" id="208326"/>
    <lineage>
        <taxon>Eukaryota</taxon>
        <taxon>Metazoa</taxon>
        <taxon>Chordata</taxon>
        <taxon>Craniata</taxon>
        <taxon>Vertebrata</taxon>
        <taxon>Euteleostomi</taxon>
        <taxon>Actinopterygii</taxon>
        <taxon>Neopterygii</taxon>
        <taxon>Teleostei</taxon>
        <taxon>Neoteleostei</taxon>
        <taxon>Acanthomorphata</taxon>
        <taxon>Ovalentaria</taxon>
        <taxon>Atherinomorphae</taxon>
        <taxon>Cyprinodontiformes</taxon>
        <taxon>Goodeidae</taxon>
        <taxon>Ataeniobius</taxon>
    </lineage>
</organism>
<protein>
    <submittedName>
        <fullName evidence="1">Uncharacterized protein</fullName>
    </submittedName>
</protein>